<dbReference type="PIRSF" id="PIRSF000138">
    <property type="entry name" value="Al-hdrx_acd_dh"/>
    <property type="match status" value="1"/>
</dbReference>
<dbReference type="PANTHER" id="PTHR10578">
    <property type="entry name" value="S -2-HYDROXY-ACID OXIDASE-RELATED"/>
    <property type="match status" value="1"/>
</dbReference>
<dbReference type="AlphaFoldDB" id="A0A368NBP0"/>
<keyword evidence="3" id="KW-0288">FMN</keyword>
<dbReference type="FunFam" id="3.20.20.70:FF:000029">
    <property type="entry name" value="L-lactate dehydrogenase"/>
    <property type="match status" value="1"/>
</dbReference>
<dbReference type="InterPro" id="IPR012133">
    <property type="entry name" value="Alpha-hydoxy_acid_DH_FMN"/>
</dbReference>
<dbReference type="InterPro" id="IPR037396">
    <property type="entry name" value="FMN_HAD"/>
</dbReference>
<keyword evidence="2" id="KW-0285">Flavoprotein</keyword>
<dbReference type="RefSeq" id="WP_114448272.1">
    <property type="nucleotide sequence ID" value="NZ_QPHM01000001.1"/>
</dbReference>
<evidence type="ECO:0000313" key="7">
    <source>
        <dbReference type="EMBL" id="RCU46719.1"/>
    </source>
</evidence>
<evidence type="ECO:0000256" key="2">
    <source>
        <dbReference type="ARBA" id="ARBA00022630"/>
    </source>
</evidence>
<dbReference type="Proteomes" id="UP000252189">
    <property type="component" value="Unassembled WGS sequence"/>
</dbReference>
<protein>
    <submittedName>
        <fullName evidence="7">Alpha-hydroxy-acid oxidizing protein</fullName>
    </submittedName>
</protein>
<proteinExistence type="inferred from homology"/>
<name>A0A368NBP0_9EURY</name>
<dbReference type="PROSITE" id="PS51349">
    <property type="entry name" value="FMN_HYDROXY_ACID_DH_2"/>
    <property type="match status" value="1"/>
</dbReference>
<evidence type="ECO:0000256" key="4">
    <source>
        <dbReference type="ARBA" id="ARBA00023002"/>
    </source>
</evidence>
<sequence length="402" mass="43662">MSEITDQYGTQRVNDLYRRGTLDGDPPDFPVSYDDLRTAAHEAMSWQGRAYVSGGAGSDETFERGQDFSAWRIVPRMLRDVESRDLSTTVLGQDLPVPVALTPLGIQSLLHERAEYATAEAAADVGVPTVLSSLSSTPMEEVADVLGSTPKWFQFYWSSDEHIARSFLTRAEDAGYDAIVVTVDAPILGWRERLIERGYYPFLEGDGVANYFSDPAFRDRLDAPPEEDTEAAVEEFLDIFGDASLTWDDLAFVREQTDLPIVVKGILDPRDAELAVEHGVDAIGVSTHGGRQVDGSITAIEALPEIADAVGDDVDITFDSGVRRAADAYKAIALGADLVMLGRPYAYGLAAGGADGVRTVLRNLLAEFDLTMGLSGREAVADIGLDAVRHESTLVPERSGRR</sequence>
<dbReference type="InterPro" id="IPR000262">
    <property type="entry name" value="FMN-dep_DH"/>
</dbReference>
<dbReference type="Pfam" id="PF01070">
    <property type="entry name" value="FMN_dh"/>
    <property type="match status" value="1"/>
</dbReference>
<organism evidence="7 8">
    <name type="scientific">Haloplanus salinus</name>
    <dbReference type="NCBI Taxonomy" id="1126245"/>
    <lineage>
        <taxon>Archaea</taxon>
        <taxon>Methanobacteriati</taxon>
        <taxon>Methanobacteriota</taxon>
        <taxon>Stenosarchaea group</taxon>
        <taxon>Halobacteria</taxon>
        <taxon>Halobacteriales</taxon>
        <taxon>Haloferacaceae</taxon>
        <taxon>Haloplanus</taxon>
    </lineage>
</organism>
<dbReference type="PANTHER" id="PTHR10578:SF143">
    <property type="entry name" value="FMN-DEPENDENT ALPHA-HYDROXY ACID DEHYDROGENASE PB1A11.03"/>
    <property type="match status" value="1"/>
</dbReference>
<comment type="cofactor">
    <cofactor evidence="1">
        <name>FMN</name>
        <dbReference type="ChEBI" id="CHEBI:58210"/>
    </cofactor>
</comment>
<evidence type="ECO:0000259" key="6">
    <source>
        <dbReference type="PROSITE" id="PS51349"/>
    </source>
</evidence>
<dbReference type="InterPro" id="IPR013785">
    <property type="entry name" value="Aldolase_TIM"/>
</dbReference>
<comment type="similarity">
    <text evidence="5">Belongs to the FMN-dependent alpha-hydroxy acid dehydrogenase family.</text>
</comment>
<keyword evidence="8" id="KW-1185">Reference proteome</keyword>
<feature type="domain" description="FMN hydroxy acid dehydrogenase" evidence="6">
    <location>
        <begin position="25"/>
        <end position="393"/>
    </location>
</feature>
<dbReference type="GO" id="GO:0010181">
    <property type="term" value="F:FMN binding"/>
    <property type="evidence" value="ECO:0007669"/>
    <property type="project" value="InterPro"/>
</dbReference>
<dbReference type="GO" id="GO:0016614">
    <property type="term" value="F:oxidoreductase activity, acting on CH-OH group of donors"/>
    <property type="evidence" value="ECO:0007669"/>
    <property type="project" value="UniProtKB-ARBA"/>
</dbReference>
<gene>
    <name evidence="7" type="ORF">DU504_05020</name>
</gene>
<evidence type="ECO:0000256" key="3">
    <source>
        <dbReference type="ARBA" id="ARBA00022643"/>
    </source>
</evidence>
<reference evidence="7 8" key="1">
    <citation type="submission" date="2018-07" db="EMBL/GenBank/DDBJ databases">
        <title>Genome sequences of Haloplanus salinus JCM 18368T.</title>
        <authorList>
            <person name="Kim Y.B."/>
            <person name="Roh S.W."/>
        </authorList>
    </citation>
    <scope>NUCLEOTIDE SEQUENCE [LARGE SCALE GENOMIC DNA]</scope>
    <source>
        <strain evidence="7 8">JCM 18368</strain>
    </source>
</reference>
<keyword evidence="4" id="KW-0560">Oxidoreductase</keyword>
<comment type="caution">
    <text evidence="7">The sequence shown here is derived from an EMBL/GenBank/DDBJ whole genome shotgun (WGS) entry which is preliminary data.</text>
</comment>
<dbReference type="SUPFAM" id="SSF51395">
    <property type="entry name" value="FMN-linked oxidoreductases"/>
    <property type="match status" value="1"/>
</dbReference>
<evidence type="ECO:0000256" key="1">
    <source>
        <dbReference type="ARBA" id="ARBA00001917"/>
    </source>
</evidence>
<evidence type="ECO:0000256" key="5">
    <source>
        <dbReference type="ARBA" id="ARBA00024042"/>
    </source>
</evidence>
<accession>A0A368NBP0</accession>
<dbReference type="OrthoDB" id="56968at2157"/>
<dbReference type="EMBL" id="QPHM01000001">
    <property type="protein sequence ID" value="RCU46719.1"/>
    <property type="molecule type" value="Genomic_DNA"/>
</dbReference>
<evidence type="ECO:0000313" key="8">
    <source>
        <dbReference type="Proteomes" id="UP000252189"/>
    </source>
</evidence>
<dbReference type="Gene3D" id="3.20.20.70">
    <property type="entry name" value="Aldolase class I"/>
    <property type="match status" value="1"/>
</dbReference>